<evidence type="ECO:0000313" key="2">
    <source>
        <dbReference type="Proteomes" id="UP000008177"/>
    </source>
</evidence>
<accession>G2YVT1</accession>
<dbReference type="HOGENOM" id="CLU_2704555_0_0_1"/>
<dbReference type="AlphaFoldDB" id="G2YVT1"/>
<sequence>MWNLCLQNSESPRILSKKRGYIILMQRILSKHHIYISESTETTNPFSRDPPLPKYRNSQISFINAPILFKRIW</sequence>
<organism evidence="1 2">
    <name type="scientific">Botryotinia fuckeliana (strain T4)</name>
    <name type="common">Noble rot fungus</name>
    <name type="synonym">Botrytis cinerea</name>
    <dbReference type="NCBI Taxonomy" id="999810"/>
    <lineage>
        <taxon>Eukaryota</taxon>
        <taxon>Fungi</taxon>
        <taxon>Dikarya</taxon>
        <taxon>Ascomycota</taxon>
        <taxon>Pezizomycotina</taxon>
        <taxon>Leotiomycetes</taxon>
        <taxon>Helotiales</taxon>
        <taxon>Sclerotiniaceae</taxon>
        <taxon>Botrytis</taxon>
    </lineage>
</organism>
<name>G2YVT1_BOTF4</name>
<reference evidence="2" key="1">
    <citation type="journal article" date="2011" name="PLoS Genet.">
        <title>Genomic analysis of the necrotrophic fungal pathogens Sclerotinia sclerotiorum and Botrytis cinerea.</title>
        <authorList>
            <person name="Amselem J."/>
            <person name="Cuomo C.A."/>
            <person name="van Kan J.A."/>
            <person name="Viaud M."/>
            <person name="Benito E.P."/>
            <person name="Couloux A."/>
            <person name="Coutinho P.M."/>
            <person name="de Vries R.P."/>
            <person name="Dyer P.S."/>
            <person name="Fillinger S."/>
            <person name="Fournier E."/>
            <person name="Gout L."/>
            <person name="Hahn M."/>
            <person name="Kohn L."/>
            <person name="Lapalu N."/>
            <person name="Plummer K.M."/>
            <person name="Pradier J.M."/>
            <person name="Quevillon E."/>
            <person name="Sharon A."/>
            <person name="Simon A."/>
            <person name="ten Have A."/>
            <person name="Tudzynski B."/>
            <person name="Tudzynski P."/>
            <person name="Wincker P."/>
            <person name="Andrew M."/>
            <person name="Anthouard V."/>
            <person name="Beever R.E."/>
            <person name="Beffa R."/>
            <person name="Benoit I."/>
            <person name="Bouzid O."/>
            <person name="Brault B."/>
            <person name="Chen Z."/>
            <person name="Choquer M."/>
            <person name="Collemare J."/>
            <person name="Cotton P."/>
            <person name="Danchin E.G."/>
            <person name="Da Silva C."/>
            <person name="Gautier A."/>
            <person name="Giraud C."/>
            <person name="Giraud T."/>
            <person name="Gonzalez C."/>
            <person name="Grossetete S."/>
            <person name="Guldener U."/>
            <person name="Henrissat B."/>
            <person name="Howlett B.J."/>
            <person name="Kodira C."/>
            <person name="Kretschmer M."/>
            <person name="Lappartient A."/>
            <person name="Leroch M."/>
            <person name="Levis C."/>
            <person name="Mauceli E."/>
            <person name="Neuveglise C."/>
            <person name="Oeser B."/>
            <person name="Pearson M."/>
            <person name="Poulain J."/>
            <person name="Poussereau N."/>
            <person name="Quesneville H."/>
            <person name="Rascle C."/>
            <person name="Schumacher J."/>
            <person name="Segurens B."/>
            <person name="Sexton A."/>
            <person name="Silva E."/>
            <person name="Sirven C."/>
            <person name="Soanes D.M."/>
            <person name="Talbot N.J."/>
            <person name="Templeton M."/>
            <person name="Yandava C."/>
            <person name="Yarden O."/>
            <person name="Zeng Q."/>
            <person name="Rollins J.A."/>
            <person name="Lebrun M.H."/>
            <person name="Dickman M."/>
        </authorList>
    </citation>
    <scope>NUCLEOTIDE SEQUENCE [LARGE SCALE GENOMIC DNA]</scope>
    <source>
        <strain evidence="2">T4</strain>
    </source>
</reference>
<evidence type="ECO:0000313" key="1">
    <source>
        <dbReference type="EMBL" id="CCD55729.1"/>
    </source>
</evidence>
<dbReference type="Proteomes" id="UP000008177">
    <property type="component" value="Unplaced contigs"/>
</dbReference>
<dbReference type="InParanoid" id="G2YVT1"/>
<dbReference type="EMBL" id="FQ790357">
    <property type="protein sequence ID" value="CCD55729.1"/>
    <property type="molecule type" value="Genomic_DNA"/>
</dbReference>
<protein>
    <submittedName>
        <fullName evidence="1">Uncharacterized protein</fullName>
    </submittedName>
</protein>
<gene>
    <name evidence="1" type="ORF">BofuT4_P152910.1</name>
</gene>
<proteinExistence type="predicted"/>